<feature type="region of interest" description="Disordered" evidence="1">
    <location>
        <begin position="24"/>
        <end position="67"/>
    </location>
</feature>
<reference evidence="2" key="1">
    <citation type="journal article" date="2019" name="Sci. Rep.">
        <title>Draft genome of Tanacetum cinerariifolium, the natural source of mosquito coil.</title>
        <authorList>
            <person name="Yamashiro T."/>
            <person name="Shiraishi A."/>
            <person name="Satake H."/>
            <person name="Nakayama K."/>
        </authorList>
    </citation>
    <scope>NUCLEOTIDE SEQUENCE</scope>
</reference>
<accession>A0A699HDE4</accession>
<organism evidence="2">
    <name type="scientific">Tanacetum cinerariifolium</name>
    <name type="common">Dalmatian daisy</name>
    <name type="synonym">Chrysanthemum cinerariifolium</name>
    <dbReference type="NCBI Taxonomy" id="118510"/>
    <lineage>
        <taxon>Eukaryota</taxon>
        <taxon>Viridiplantae</taxon>
        <taxon>Streptophyta</taxon>
        <taxon>Embryophyta</taxon>
        <taxon>Tracheophyta</taxon>
        <taxon>Spermatophyta</taxon>
        <taxon>Magnoliopsida</taxon>
        <taxon>eudicotyledons</taxon>
        <taxon>Gunneridae</taxon>
        <taxon>Pentapetalae</taxon>
        <taxon>asterids</taxon>
        <taxon>campanulids</taxon>
        <taxon>Asterales</taxon>
        <taxon>Asteraceae</taxon>
        <taxon>Asteroideae</taxon>
        <taxon>Anthemideae</taxon>
        <taxon>Anthemidinae</taxon>
        <taxon>Tanacetum</taxon>
    </lineage>
</organism>
<gene>
    <name evidence="2" type="ORF">Tci_342385</name>
</gene>
<proteinExistence type="predicted"/>
<evidence type="ECO:0000313" key="2">
    <source>
        <dbReference type="EMBL" id="GEX70410.1"/>
    </source>
</evidence>
<protein>
    <submittedName>
        <fullName evidence="2">Uncharacterized protein</fullName>
    </submittedName>
</protein>
<sequence>MDSLERCIDERALHEQEIQHKLKRTANAQSLEKQSSTFGNESSRLGNECNLRSNYEDDTDIRPSYDTEPMAEVPYTAKYNFFMVENQYSDQPKFLNDTSLMEKVDSNTTPDSSEMCNNEFEDD</sequence>
<name>A0A699HDE4_TANCI</name>
<feature type="compositionally biased region" description="Polar residues" evidence="1">
    <location>
        <begin position="106"/>
        <end position="116"/>
    </location>
</feature>
<dbReference type="AlphaFoldDB" id="A0A699HDE4"/>
<evidence type="ECO:0000256" key="1">
    <source>
        <dbReference type="SAM" id="MobiDB-lite"/>
    </source>
</evidence>
<comment type="caution">
    <text evidence="2">The sequence shown here is derived from an EMBL/GenBank/DDBJ whole genome shotgun (WGS) entry which is preliminary data.</text>
</comment>
<dbReference type="EMBL" id="BKCJ010124688">
    <property type="protein sequence ID" value="GEX70410.1"/>
    <property type="molecule type" value="Genomic_DNA"/>
</dbReference>
<feature type="region of interest" description="Disordered" evidence="1">
    <location>
        <begin position="103"/>
        <end position="123"/>
    </location>
</feature>
<feature type="compositionally biased region" description="Polar residues" evidence="1">
    <location>
        <begin position="26"/>
        <end position="53"/>
    </location>
</feature>